<organism evidence="2 3">
    <name type="scientific">Parahaliea aestuarii</name>
    <dbReference type="NCBI Taxonomy" id="1852021"/>
    <lineage>
        <taxon>Bacteria</taxon>
        <taxon>Pseudomonadati</taxon>
        <taxon>Pseudomonadota</taxon>
        <taxon>Gammaproteobacteria</taxon>
        <taxon>Cellvibrionales</taxon>
        <taxon>Halieaceae</taxon>
        <taxon>Parahaliea</taxon>
    </lineage>
</organism>
<dbReference type="RefSeq" id="WP_148062304.1">
    <property type="nucleotide sequence ID" value="NZ_VRYZ01000001.1"/>
</dbReference>
<accession>A0A5C9A115</accession>
<feature type="domain" description="N-acetyltransferase" evidence="1">
    <location>
        <begin position="31"/>
        <end position="167"/>
    </location>
</feature>
<dbReference type="PROSITE" id="PS51186">
    <property type="entry name" value="GNAT"/>
    <property type="match status" value="1"/>
</dbReference>
<dbReference type="GO" id="GO:0016747">
    <property type="term" value="F:acyltransferase activity, transferring groups other than amino-acyl groups"/>
    <property type="evidence" value="ECO:0007669"/>
    <property type="project" value="InterPro"/>
</dbReference>
<evidence type="ECO:0000259" key="1">
    <source>
        <dbReference type="PROSITE" id="PS51186"/>
    </source>
</evidence>
<keyword evidence="2" id="KW-0808">Transferase</keyword>
<gene>
    <name evidence="2" type="ORF">FVW59_00580</name>
</gene>
<reference evidence="2 3" key="1">
    <citation type="submission" date="2019-08" db="EMBL/GenBank/DDBJ databases">
        <title>Parahaliea maris sp. nov., isolated from the surface seawater.</title>
        <authorList>
            <person name="Liu Y."/>
        </authorList>
    </citation>
    <scope>NUCLEOTIDE SEQUENCE [LARGE SCALE GENOMIC DNA]</scope>
    <source>
        <strain evidence="2 3">S2-26</strain>
    </source>
</reference>
<dbReference type="AlphaFoldDB" id="A0A5C9A115"/>
<proteinExistence type="predicted"/>
<dbReference type="Pfam" id="PF00583">
    <property type="entry name" value="Acetyltransf_1"/>
    <property type="match status" value="1"/>
</dbReference>
<dbReference type="InterPro" id="IPR000182">
    <property type="entry name" value="GNAT_dom"/>
</dbReference>
<sequence length="167" mass="19716">MDSKQYKTTYLEMFSVNDLQKKALPDVLEVIECREPQYQFNKFLYELVGSEWEWGDLDEWNDDQWRDIVESDSLRTWVAYYRGSIAGYYELYKDNENTEIRYFGLAPSYIGRGFGGPLLSHAIHSAWEWPGTSRVWVHTCTFDHPGALSNYLARGMKIYREELTPLE</sequence>
<dbReference type="SUPFAM" id="SSF55729">
    <property type="entry name" value="Acyl-CoA N-acyltransferases (Nat)"/>
    <property type="match status" value="1"/>
</dbReference>
<dbReference type="Proteomes" id="UP000321933">
    <property type="component" value="Unassembled WGS sequence"/>
</dbReference>
<dbReference type="OrthoDB" id="275336at2"/>
<protein>
    <submittedName>
        <fullName evidence="2">GNAT family N-acetyltransferase</fullName>
    </submittedName>
</protein>
<dbReference type="CDD" id="cd04301">
    <property type="entry name" value="NAT_SF"/>
    <property type="match status" value="1"/>
</dbReference>
<dbReference type="Gene3D" id="3.40.630.30">
    <property type="match status" value="1"/>
</dbReference>
<keyword evidence="3" id="KW-1185">Reference proteome</keyword>
<evidence type="ECO:0000313" key="2">
    <source>
        <dbReference type="EMBL" id="TXS94448.1"/>
    </source>
</evidence>
<comment type="caution">
    <text evidence="2">The sequence shown here is derived from an EMBL/GenBank/DDBJ whole genome shotgun (WGS) entry which is preliminary data.</text>
</comment>
<evidence type="ECO:0000313" key="3">
    <source>
        <dbReference type="Proteomes" id="UP000321933"/>
    </source>
</evidence>
<name>A0A5C9A115_9GAMM</name>
<dbReference type="EMBL" id="VRYZ01000001">
    <property type="protein sequence ID" value="TXS94448.1"/>
    <property type="molecule type" value="Genomic_DNA"/>
</dbReference>
<dbReference type="InterPro" id="IPR016181">
    <property type="entry name" value="Acyl_CoA_acyltransferase"/>
</dbReference>